<sequence length="32" mass="3268">MPATIGAEMREATVTIQAGLLVGCAIYFGVLA</sequence>
<gene>
    <name evidence="2" type="ORF">CARN1_1816</name>
</gene>
<keyword evidence="1" id="KW-0472">Membrane</keyword>
<organism evidence="2">
    <name type="scientific">mine drainage metagenome</name>
    <dbReference type="NCBI Taxonomy" id="410659"/>
    <lineage>
        <taxon>unclassified sequences</taxon>
        <taxon>metagenomes</taxon>
        <taxon>ecological metagenomes</taxon>
    </lineage>
</organism>
<feature type="transmembrane region" description="Helical" evidence="1">
    <location>
        <begin position="12"/>
        <end position="30"/>
    </location>
</feature>
<reference evidence="2" key="1">
    <citation type="submission" date="2009-10" db="EMBL/GenBank/DDBJ databases">
        <title>Diversity of trophic interactions inside an arsenic-rich microbial ecosystem.</title>
        <authorList>
            <person name="Bertin P.N."/>
            <person name="Heinrich-Salmeron A."/>
            <person name="Pelletier E."/>
            <person name="Goulhen-Chollet F."/>
            <person name="Arsene-Ploetze F."/>
            <person name="Gallien S."/>
            <person name="Calteau A."/>
            <person name="Vallenet D."/>
            <person name="Casiot C."/>
            <person name="Chane-Woon-Ming B."/>
            <person name="Giloteaux L."/>
            <person name="Barakat M."/>
            <person name="Bonnefoy V."/>
            <person name="Bruneel O."/>
            <person name="Chandler M."/>
            <person name="Cleiss J."/>
            <person name="Duran R."/>
            <person name="Elbaz-Poulichet F."/>
            <person name="Fonknechten N."/>
            <person name="Lauga B."/>
            <person name="Mornico D."/>
            <person name="Ortet P."/>
            <person name="Schaeffer C."/>
            <person name="Siguier P."/>
            <person name="Alexander Thil Smith A."/>
            <person name="Van Dorsselaer A."/>
            <person name="Weissenbach J."/>
            <person name="Medigue C."/>
            <person name="Le Paslier D."/>
        </authorList>
    </citation>
    <scope>NUCLEOTIDE SEQUENCE</scope>
</reference>
<keyword evidence="1" id="KW-0812">Transmembrane</keyword>
<proteinExistence type="predicted"/>
<dbReference type="EMBL" id="CABL01000002">
    <property type="protein sequence ID" value="CBH74713.1"/>
    <property type="molecule type" value="Genomic_DNA"/>
</dbReference>
<evidence type="ECO:0000313" key="2">
    <source>
        <dbReference type="EMBL" id="CBH74713.1"/>
    </source>
</evidence>
<keyword evidence="1" id="KW-1133">Transmembrane helix</keyword>
<accession>E6PE28</accession>
<name>E6PE28_9ZZZZ</name>
<dbReference type="AlphaFoldDB" id="E6PE28"/>
<comment type="caution">
    <text evidence="2">The sequence shown here is derived from an EMBL/GenBank/DDBJ whole genome shotgun (WGS) entry which is preliminary data.</text>
</comment>
<protein>
    <submittedName>
        <fullName evidence="2">Uncharacterized protein</fullName>
    </submittedName>
</protein>
<evidence type="ECO:0000256" key="1">
    <source>
        <dbReference type="SAM" id="Phobius"/>
    </source>
</evidence>